<evidence type="ECO:0000256" key="5">
    <source>
        <dbReference type="ARBA" id="ARBA00038063"/>
    </source>
</evidence>
<feature type="compositionally biased region" description="Basic and acidic residues" evidence="10">
    <location>
        <begin position="194"/>
        <end position="208"/>
    </location>
</feature>
<evidence type="ECO:0000256" key="10">
    <source>
        <dbReference type="SAM" id="MobiDB-lite"/>
    </source>
</evidence>
<keyword evidence="4 7" id="KW-0694">RNA-binding</keyword>
<dbReference type="GO" id="GO:0006515">
    <property type="term" value="P:protein quality control for misfolded or incompletely synthesized proteins"/>
    <property type="evidence" value="ECO:0007669"/>
    <property type="project" value="UniProtKB-UniRule"/>
</dbReference>
<sequence length="217" mass="24677">MIIFGLGNPGFKYRWTRHNVGFIFLDHLAKKYKKRFHSFPDYSESLIAIGDKEIKLIKPLLYMNRSGAVVAKILSAVPEEFMVILDDINLPLGKLRFRVKGSDGGHLGLRSIIEALNTENFPRLRIGIGNEESFSRRIDATEFVLSPFMSDEKEILKKAIERGIDGLEIFITQGEEKAQNFINSQSLGNPQCPNREKENSSEESKFLTEESGFLHNL</sequence>
<dbReference type="NCBIfam" id="TIGR00447">
    <property type="entry name" value="pth"/>
    <property type="match status" value="1"/>
</dbReference>
<feature type="binding site" evidence="7">
    <location>
        <position position="64"/>
    </location>
    <ligand>
        <name>tRNA</name>
        <dbReference type="ChEBI" id="CHEBI:17843"/>
    </ligand>
</feature>
<feature type="site" description="Stabilizes the basic form of H active site to accept a proton" evidence="7">
    <location>
        <position position="86"/>
    </location>
</feature>
<dbReference type="PANTHER" id="PTHR17224:SF1">
    <property type="entry name" value="PEPTIDYL-TRNA HYDROLASE"/>
    <property type="match status" value="1"/>
</dbReference>
<evidence type="ECO:0000256" key="9">
    <source>
        <dbReference type="RuleBase" id="RU004320"/>
    </source>
</evidence>
<organism evidence="11">
    <name type="scientific">candidate division WOR-3 bacterium</name>
    <dbReference type="NCBI Taxonomy" id="2052148"/>
    <lineage>
        <taxon>Bacteria</taxon>
        <taxon>Bacteria division WOR-3</taxon>
    </lineage>
</organism>
<evidence type="ECO:0000256" key="6">
    <source>
        <dbReference type="ARBA" id="ARBA00050038"/>
    </source>
</evidence>
<protein>
    <recommendedName>
        <fullName evidence="6 7">Peptidyl-tRNA hydrolase</fullName>
        <shortName evidence="7">Pth</shortName>
        <ecNumber evidence="1 7">3.1.1.29</ecNumber>
    </recommendedName>
</protein>
<comment type="caution">
    <text evidence="7">Lacks conserved residue(s) required for the propagation of feature annotation.</text>
</comment>
<comment type="similarity">
    <text evidence="5 7 9">Belongs to the PTH family.</text>
</comment>
<proteinExistence type="inferred from homology"/>
<dbReference type="InterPro" id="IPR036416">
    <property type="entry name" value="Pept_tRNA_hydro_sf"/>
</dbReference>
<keyword evidence="3 7" id="KW-0378">Hydrolase</keyword>
<name>A0A7C4XBY1_UNCW3</name>
<dbReference type="PANTHER" id="PTHR17224">
    <property type="entry name" value="PEPTIDYL-TRNA HYDROLASE"/>
    <property type="match status" value="1"/>
</dbReference>
<dbReference type="InterPro" id="IPR001328">
    <property type="entry name" value="Pept_tRNA_hydro"/>
</dbReference>
<reference evidence="11" key="1">
    <citation type="journal article" date="2020" name="mSystems">
        <title>Genome- and Community-Level Interaction Insights into Carbon Utilization and Element Cycling Functions of Hydrothermarchaeota in Hydrothermal Sediment.</title>
        <authorList>
            <person name="Zhou Z."/>
            <person name="Liu Y."/>
            <person name="Xu W."/>
            <person name="Pan J."/>
            <person name="Luo Z.H."/>
            <person name="Li M."/>
        </authorList>
    </citation>
    <scope>NUCLEOTIDE SEQUENCE [LARGE SCALE GENOMIC DNA]</scope>
    <source>
        <strain evidence="11">SpSt-774</strain>
    </source>
</reference>
<feature type="region of interest" description="Disordered" evidence="10">
    <location>
        <begin position="183"/>
        <end position="217"/>
    </location>
</feature>
<feature type="active site" description="Proton acceptor" evidence="7">
    <location>
        <position position="18"/>
    </location>
</feature>
<feature type="binding site" evidence="7">
    <location>
        <position position="62"/>
    </location>
    <ligand>
        <name>tRNA</name>
        <dbReference type="ChEBI" id="CHEBI:17843"/>
    </ligand>
</feature>
<comment type="subcellular location">
    <subcellularLocation>
        <location evidence="7">Cytoplasm</location>
    </subcellularLocation>
</comment>
<dbReference type="SUPFAM" id="SSF53178">
    <property type="entry name" value="Peptidyl-tRNA hydrolase-like"/>
    <property type="match status" value="1"/>
</dbReference>
<feature type="compositionally biased region" description="Polar residues" evidence="10">
    <location>
        <begin position="183"/>
        <end position="192"/>
    </location>
</feature>
<dbReference type="PROSITE" id="PS01195">
    <property type="entry name" value="PEPT_TRNA_HYDROL_1"/>
    <property type="match status" value="1"/>
</dbReference>
<dbReference type="EC" id="3.1.1.29" evidence="1 7"/>
<keyword evidence="2 7" id="KW-0820">tRNA-binding</keyword>
<dbReference type="InterPro" id="IPR018171">
    <property type="entry name" value="Pept_tRNA_hydro_CS"/>
</dbReference>
<comment type="function">
    <text evidence="7">Catalyzes the release of premature peptidyl moieties from peptidyl-tRNA molecules trapped in stalled 50S ribosomal subunits, and thus maintains levels of free tRNAs and 50S ribosomes.</text>
</comment>
<evidence type="ECO:0000256" key="2">
    <source>
        <dbReference type="ARBA" id="ARBA00022555"/>
    </source>
</evidence>
<dbReference type="AlphaFoldDB" id="A0A7C4XBY1"/>
<dbReference type="HAMAP" id="MF_00083">
    <property type="entry name" value="Pept_tRNA_hydro_bact"/>
    <property type="match status" value="1"/>
</dbReference>
<dbReference type="Pfam" id="PF01195">
    <property type="entry name" value="Pept_tRNA_hydro"/>
    <property type="match status" value="1"/>
</dbReference>
<evidence type="ECO:0000256" key="3">
    <source>
        <dbReference type="ARBA" id="ARBA00022801"/>
    </source>
</evidence>
<dbReference type="Gene3D" id="3.40.50.1470">
    <property type="entry name" value="Peptidyl-tRNA hydrolase"/>
    <property type="match status" value="1"/>
</dbReference>
<dbReference type="GO" id="GO:0004045">
    <property type="term" value="F:peptidyl-tRNA hydrolase activity"/>
    <property type="evidence" value="ECO:0007669"/>
    <property type="project" value="UniProtKB-UniRule"/>
</dbReference>
<accession>A0A7C4XBY1</accession>
<feature type="binding site" evidence="7">
    <location>
        <position position="13"/>
    </location>
    <ligand>
        <name>tRNA</name>
        <dbReference type="ChEBI" id="CHEBI:17843"/>
    </ligand>
</feature>
<dbReference type="GO" id="GO:0005737">
    <property type="term" value="C:cytoplasm"/>
    <property type="evidence" value="ECO:0007669"/>
    <property type="project" value="UniProtKB-SubCell"/>
</dbReference>
<keyword evidence="7" id="KW-0963">Cytoplasm</keyword>
<comment type="subunit">
    <text evidence="7">Monomer.</text>
</comment>
<gene>
    <name evidence="7" type="primary">pth</name>
    <name evidence="11" type="ORF">ENV60_08895</name>
</gene>
<comment type="caution">
    <text evidence="11">The sequence shown here is derived from an EMBL/GenBank/DDBJ whole genome shotgun (WGS) entry which is preliminary data.</text>
</comment>
<evidence type="ECO:0000256" key="8">
    <source>
        <dbReference type="RuleBase" id="RU000673"/>
    </source>
</evidence>
<dbReference type="EMBL" id="DTGZ01000167">
    <property type="protein sequence ID" value="HGV98394.1"/>
    <property type="molecule type" value="Genomic_DNA"/>
</dbReference>
<evidence type="ECO:0000256" key="7">
    <source>
        <dbReference type="HAMAP-Rule" id="MF_00083"/>
    </source>
</evidence>
<evidence type="ECO:0000313" key="11">
    <source>
        <dbReference type="EMBL" id="HGV98394.1"/>
    </source>
</evidence>
<dbReference type="CDD" id="cd00462">
    <property type="entry name" value="PTH"/>
    <property type="match status" value="1"/>
</dbReference>
<comment type="function">
    <text evidence="7">Hydrolyzes ribosome-free peptidyl-tRNAs (with 1 or more amino acids incorporated), which drop off the ribosome during protein synthesis, or as a result of ribosome stalling.</text>
</comment>
<feature type="site" description="Discriminates between blocked and unblocked aminoacyl-tRNA" evidence="7">
    <location>
        <position position="8"/>
    </location>
</feature>
<evidence type="ECO:0000256" key="4">
    <source>
        <dbReference type="ARBA" id="ARBA00022884"/>
    </source>
</evidence>
<dbReference type="GO" id="GO:0000049">
    <property type="term" value="F:tRNA binding"/>
    <property type="evidence" value="ECO:0007669"/>
    <property type="project" value="UniProtKB-UniRule"/>
</dbReference>
<comment type="catalytic activity">
    <reaction evidence="7 8">
        <text>an N-acyl-L-alpha-aminoacyl-tRNA + H2O = an N-acyl-L-amino acid + a tRNA + H(+)</text>
        <dbReference type="Rhea" id="RHEA:54448"/>
        <dbReference type="Rhea" id="RHEA-COMP:10123"/>
        <dbReference type="Rhea" id="RHEA-COMP:13883"/>
        <dbReference type="ChEBI" id="CHEBI:15377"/>
        <dbReference type="ChEBI" id="CHEBI:15378"/>
        <dbReference type="ChEBI" id="CHEBI:59874"/>
        <dbReference type="ChEBI" id="CHEBI:78442"/>
        <dbReference type="ChEBI" id="CHEBI:138191"/>
        <dbReference type="EC" id="3.1.1.29"/>
    </reaction>
</comment>
<dbReference type="GO" id="GO:0072344">
    <property type="term" value="P:rescue of stalled ribosome"/>
    <property type="evidence" value="ECO:0007669"/>
    <property type="project" value="UniProtKB-UniRule"/>
</dbReference>
<evidence type="ECO:0000256" key="1">
    <source>
        <dbReference type="ARBA" id="ARBA00013260"/>
    </source>
</evidence>